<protein>
    <recommendedName>
        <fullName evidence="2">Outer membrane protein beta-barrel domain-containing protein</fullName>
    </recommendedName>
</protein>
<dbReference type="Pfam" id="PF13568">
    <property type="entry name" value="OMP_b-brl_2"/>
    <property type="match status" value="1"/>
</dbReference>
<evidence type="ECO:0000313" key="4">
    <source>
        <dbReference type="Proteomes" id="UP001143545"/>
    </source>
</evidence>
<proteinExistence type="predicted"/>
<evidence type="ECO:0000313" key="3">
    <source>
        <dbReference type="EMBL" id="GLB52256.1"/>
    </source>
</evidence>
<accession>A0A9W6B495</accession>
<feature type="domain" description="Outer membrane protein beta-barrel" evidence="2">
    <location>
        <begin position="21"/>
        <end position="190"/>
    </location>
</feature>
<dbReference type="Proteomes" id="UP001143545">
    <property type="component" value="Unassembled WGS sequence"/>
</dbReference>
<feature type="signal peptide" evidence="1">
    <location>
        <begin position="1"/>
        <end position="21"/>
    </location>
</feature>
<sequence>MKTTMKLLYVLLLLVTLTTSAQSTTFGIKAAINLAQFEGIELIGDYKNTPRISYGGGLFLNQKLTGHSNLQVEVLYSEQGTDLDSYDFPGMTYQLNYVATPLYYRFTFKNEGQFHILLGARPAILVNSKLKITEDDDEMNISTESYFSDNGLDIKVNEFDFALSGGIGIGKPDAAMLNITYSQGIINVFEGADATDNVKNILLQVGFCFAFN</sequence>
<dbReference type="AlphaFoldDB" id="A0A9W6B495"/>
<organism evidence="3 4">
    <name type="scientific">Neptunitalea chrysea</name>
    <dbReference type="NCBI Taxonomy" id="1647581"/>
    <lineage>
        <taxon>Bacteria</taxon>
        <taxon>Pseudomonadati</taxon>
        <taxon>Bacteroidota</taxon>
        <taxon>Flavobacteriia</taxon>
        <taxon>Flavobacteriales</taxon>
        <taxon>Flavobacteriaceae</taxon>
        <taxon>Neptunitalea</taxon>
    </lineage>
</organism>
<name>A0A9W6B495_9FLAO</name>
<reference evidence="3" key="1">
    <citation type="submission" date="2022-07" db="EMBL/GenBank/DDBJ databases">
        <title>Taxonomy of Novel Oxalotrophic and Methylotrophic Bacteria.</title>
        <authorList>
            <person name="Sahin N."/>
            <person name="Tani A."/>
        </authorList>
    </citation>
    <scope>NUCLEOTIDE SEQUENCE</scope>
    <source>
        <strain evidence="3">AM327</strain>
    </source>
</reference>
<keyword evidence="4" id="KW-1185">Reference proteome</keyword>
<evidence type="ECO:0000256" key="1">
    <source>
        <dbReference type="SAM" id="SignalP"/>
    </source>
</evidence>
<gene>
    <name evidence="3" type="ORF">NBRC110019_12950</name>
</gene>
<dbReference type="InterPro" id="IPR025665">
    <property type="entry name" value="Beta-barrel_OMP_2"/>
</dbReference>
<keyword evidence="1" id="KW-0732">Signal</keyword>
<comment type="caution">
    <text evidence="3">The sequence shown here is derived from an EMBL/GenBank/DDBJ whole genome shotgun (WGS) entry which is preliminary data.</text>
</comment>
<feature type="chain" id="PRO_5040746102" description="Outer membrane protein beta-barrel domain-containing protein" evidence="1">
    <location>
        <begin position="22"/>
        <end position="212"/>
    </location>
</feature>
<evidence type="ECO:0000259" key="2">
    <source>
        <dbReference type="Pfam" id="PF13568"/>
    </source>
</evidence>
<dbReference type="EMBL" id="BRVP01000007">
    <property type="protein sequence ID" value="GLB52256.1"/>
    <property type="molecule type" value="Genomic_DNA"/>
</dbReference>